<dbReference type="AlphaFoldDB" id="A0A8J4MMI2"/>
<dbReference type="Proteomes" id="UP000785099">
    <property type="component" value="Unassembled WGS sequence"/>
</dbReference>
<comment type="caution">
    <text evidence="1">The sequence shown here is derived from an EMBL/GenBank/DDBJ whole genome shotgun (WGS) entry which is preliminary data.</text>
</comment>
<gene>
    <name evidence="1" type="ORF">FQV24_0002757</name>
</gene>
<dbReference type="PANTHER" id="PTHR33166">
    <property type="entry name" value="GAG_P30 DOMAIN-CONTAINING PROTEIN"/>
    <property type="match status" value="1"/>
</dbReference>
<accession>A0A8J4MMI2</accession>
<feature type="non-terminal residue" evidence="1">
    <location>
        <position position="1"/>
    </location>
</feature>
<evidence type="ECO:0000313" key="1">
    <source>
        <dbReference type="EMBL" id="KAF1417781.1"/>
    </source>
</evidence>
<dbReference type="EMBL" id="VUKU01019227">
    <property type="protein sequence ID" value="KAF1417781.1"/>
    <property type="molecule type" value="Genomic_DNA"/>
</dbReference>
<dbReference type="InterPro" id="IPR050462">
    <property type="entry name" value="Retroviral_Gag-Pol_poly"/>
</dbReference>
<sequence length="121" mass="13890">WLANDPNCNYNNAGDRANCQTAIRNLVEAIRSCGELGLNWTKVQEHRQRLDEHSSDYWGRLQRALLKYGGMPAQNFNNELVASVFVDQAAPDTWKYFKEHTPGWQGETLQKILSVAVFMFN</sequence>
<protein>
    <submittedName>
        <fullName evidence="1">Uncharacterized protein</fullName>
    </submittedName>
</protein>
<feature type="non-terminal residue" evidence="1">
    <location>
        <position position="121"/>
    </location>
</feature>
<evidence type="ECO:0000313" key="2">
    <source>
        <dbReference type="Proteomes" id="UP000785099"/>
    </source>
</evidence>
<keyword evidence="2" id="KW-1185">Reference proteome</keyword>
<reference evidence="1 2" key="1">
    <citation type="journal article" date="2019" name="Gigascience">
        <title>High-coverage genomes to elucidate the evolution of penguins.</title>
        <authorList>
            <person name="Pan H."/>
            <person name="Cole T.L."/>
            <person name="Bi X."/>
            <person name="Fang M."/>
            <person name="Zhou C."/>
            <person name="Yang Z."/>
            <person name="Ksepka D.T."/>
            <person name="Hart T."/>
            <person name="Bouzat J.L."/>
            <person name="Argilla L.S."/>
            <person name="Bertelsen M.F."/>
            <person name="Boersma P.D."/>
            <person name="Bost C.A."/>
            <person name="Cherel Y."/>
            <person name="Dann P."/>
            <person name="Fiddaman S.R."/>
            <person name="Howard P."/>
            <person name="Labuschagne K."/>
            <person name="Mattern T."/>
            <person name="Miller G."/>
            <person name="Parker P."/>
            <person name="Phillips R.A."/>
            <person name="Quillfeldt P."/>
            <person name="Ryan P.G."/>
            <person name="Taylor H."/>
            <person name="Thompson D.R."/>
            <person name="Young M.J."/>
            <person name="Ellegaard M.R."/>
            <person name="Gilbert M.T.P."/>
            <person name="Sinding M.S."/>
            <person name="Pacheco G."/>
            <person name="Shepherd L.D."/>
            <person name="Tennyson A.J.D."/>
            <person name="Grosser S."/>
            <person name="Kay E."/>
            <person name="Nupen L.J."/>
            <person name="Ellenberg U."/>
            <person name="Houston D.M."/>
            <person name="Reeve A.H."/>
            <person name="Johnson K."/>
            <person name="Masello J.F."/>
            <person name="Stracke T."/>
            <person name="McKinlay B."/>
            <person name="Borboroglu P.G."/>
            <person name="Zhang D.X."/>
            <person name="Zhang G."/>
        </authorList>
    </citation>
    <scope>NUCLEOTIDE SEQUENCE [LARGE SCALE GENOMIC DNA]</scope>
    <source>
        <strain evidence="1">GAPE 212</strain>
    </source>
</reference>
<proteinExistence type="predicted"/>
<organism evidence="1 2">
    <name type="scientific">Spheniscus mendiculus</name>
    <name type="common">Galapagos penguin</name>
    <dbReference type="NCBI Taxonomy" id="156760"/>
    <lineage>
        <taxon>Eukaryota</taxon>
        <taxon>Metazoa</taxon>
        <taxon>Chordata</taxon>
        <taxon>Craniata</taxon>
        <taxon>Vertebrata</taxon>
        <taxon>Euteleostomi</taxon>
        <taxon>Archelosauria</taxon>
        <taxon>Archosauria</taxon>
        <taxon>Dinosauria</taxon>
        <taxon>Saurischia</taxon>
        <taxon>Theropoda</taxon>
        <taxon>Coelurosauria</taxon>
        <taxon>Aves</taxon>
        <taxon>Neognathae</taxon>
        <taxon>Neoaves</taxon>
        <taxon>Aequornithes</taxon>
        <taxon>Sphenisciformes</taxon>
        <taxon>Spheniscidae</taxon>
        <taxon>Spheniscus</taxon>
    </lineage>
</organism>
<name>A0A8J4MMI2_SPHME</name>